<name>A0A0N9XX89_MYCFO</name>
<evidence type="ECO:0000313" key="2">
    <source>
        <dbReference type="EMBL" id="ALI28749.1"/>
    </source>
</evidence>
<gene>
    <name evidence="2" type="ORF">XA26_49540</name>
</gene>
<feature type="region of interest" description="Disordered" evidence="1">
    <location>
        <begin position="190"/>
        <end position="229"/>
    </location>
</feature>
<dbReference type="KEGG" id="mft:XA26_49540"/>
<keyword evidence="3" id="KW-1185">Reference proteome</keyword>
<dbReference type="EMBL" id="CP011269">
    <property type="protein sequence ID" value="ALI28749.1"/>
    <property type="molecule type" value="Genomic_DNA"/>
</dbReference>
<organism evidence="2 3">
    <name type="scientific">Mycolicibacterium fortuitum</name>
    <name type="common">Mycobacterium fortuitum</name>
    <dbReference type="NCBI Taxonomy" id="1766"/>
    <lineage>
        <taxon>Bacteria</taxon>
        <taxon>Bacillati</taxon>
        <taxon>Actinomycetota</taxon>
        <taxon>Actinomycetes</taxon>
        <taxon>Mycobacteriales</taxon>
        <taxon>Mycobacteriaceae</taxon>
        <taxon>Mycolicibacterium</taxon>
    </lineage>
</organism>
<dbReference type="RefSeq" id="WP_054603239.1">
    <property type="nucleotide sequence ID" value="NZ_CP011269.1"/>
</dbReference>
<dbReference type="PATRIC" id="fig|1766.6.peg.4927"/>
<sequence>MLTRSRVEGWTTGHLKSAALGWERAATIIEEHYGKAQSTVGRVPWTGPASDRANDKLSENMAKVRGTLDLMRDAAGIAKSGAESIDAAKDDAVNAIKDAEAQFFSVSEDLTVTDRVPWIISPAVALMRKLKAAHAQADIRAKAMVLEKADQQVADQLDGMTAKLREFDLAGGKGGPADTGKAGNPKVTGLPGPLRPESKAADLNSTLPGTGIEISGDGRTGYPTLNGQRNPLEIEANRDGRDKVRPLPTGTIVGPDGKQYALYSEVPYTLPNGDPNPEYATTDTTVVDLADPSTRVGALSGIAQASGAYDSKTNRMIIVGNTGPHPGDRTRMLYVSDPIDPSNPNDWMRTLKPQGEIQGLPGDRESQLVALKGGGFMLVGSDNVVRDGNQQPIGAVTATTPEGLLTAPRTDLFPPGPHQSWPGSPPAPPYGPTVVDTTYDPVTRTETVQLRVSTWERPEWWTGPTPEHPKRPYNPQTYSTTVTVQH</sequence>
<evidence type="ECO:0000313" key="3">
    <source>
        <dbReference type="Proteomes" id="UP000057134"/>
    </source>
</evidence>
<feature type="region of interest" description="Disordered" evidence="1">
    <location>
        <begin position="459"/>
        <end position="486"/>
    </location>
</feature>
<evidence type="ECO:0000256" key="1">
    <source>
        <dbReference type="SAM" id="MobiDB-lite"/>
    </source>
</evidence>
<proteinExistence type="predicted"/>
<dbReference type="Proteomes" id="UP000057134">
    <property type="component" value="Chromosome"/>
</dbReference>
<accession>A0A0N9XX89</accession>
<feature type="compositionally biased region" description="Polar residues" evidence="1">
    <location>
        <begin position="474"/>
        <end position="486"/>
    </location>
</feature>
<reference evidence="2 3" key="1">
    <citation type="journal article" date="2015" name="MBio">
        <title>Enzymatic Degradation of Phenazines Can Generate Energy and Protect Sensitive Organisms from Toxicity.</title>
        <authorList>
            <person name="Costa K.C."/>
            <person name="Bergkessel M."/>
            <person name="Saunders S."/>
            <person name="Korlach J."/>
            <person name="Newman D.K."/>
        </authorList>
    </citation>
    <scope>NUCLEOTIDE SEQUENCE [LARGE SCALE GENOMIC DNA]</scope>
    <source>
        <strain evidence="2 3">CT6</strain>
    </source>
</reference>
<dbReference type="AlphaFoldDB" id="A0A0N9XX89"/>
<protein>
    <submittedName>
        <fullName evidence="2">Uncharacterized protein</fullName>
    </submittedName>
</protein>
<dbReference type="STRING" id="1766.XA26_49540"/>